<organism evidence="2 3">
    <name type="scientific">Nonlabens ponticola</name>
    <dbReference type="NCBI Taxonomy" id="2496866"/>
    <lineage>
        <taxon>Bacteria</taxon>
        <taxon>Pseudomonadati</taxon>
        <taxon>Bacteroidota</taxon>
        <taxon>Flavobacteriia</taxon>
        <taxon>Flavobacteriales</taxon>
        <taxon>Flavobacteriaceae</taxon>
        <taxon>Nonlabens</taxon>
    </lineage>
</organism>
<dbReference type="OrthoDB" id="826619at2"/>
<evidence type="ECO:0000313" key="3">
    <source>
        <dbReference type="Proteomes" id="UP000279600"/>
    </source>
</evidence>
<dbReference type="InterPro" id="IPR013783">
    <property type="entry name" value="Ig-like_fold"/>
</dbReference>
<accession>A0A3S9MX70</accession>
<protein>
    <submittedName>
        <fullName evidence="2">DUF1573 domain-containing protein</fullName>
    </submittedName>
</protein>
<reference evidence="2 3" key="1">
    <citation type="submission" date="2018-12" db="EMBL/GenBank/DDBJ databases">
        <title>Complete genome of Nonlabens sp. MJ115.</title>
        <authorList>
            <person name="Choi H.S."/>
            <person name="Jung J."/>
        </authorList>
    </citation>
    <scope>NUCLEOTIDE SEQUENCE [LARGE SCALE GENOMIC DNA]</scope>
    <source>
        <strain evidence="2 3">MJ115</strain>
    </source>
</reference>
<dbReference type="Gene3D" id="2.60.40.10">
    <property type="entry name" value="Immunoglobulins"/>
    <property type="match status" value="1"/>
</dbReference>
<name>A0A3S9MX70_9FLAO</name>
<dbReference type="PROSITE" id="PS51257">
    <property type="entry name" value="PROKAR_LIPOPROTEIN"/>
    <property type="match status" value="1"/>
</dbReference>
<dbReference type="Pfam" id="PF07610">
    <property type="entry name" value="DUF1573"/>
    <property type="match status" value="1"/>
</dbReference>
<proteinExistence type="predicted"/>
<keyword evidence="1" id="KW-0732">Signal</keyword>
<keyword evidence="3" id="KW-1185">Reference proteome</keyword>
<dbReference type="PANTHER" id="PTHR37833">
    <property type="entry name" value="LIPOPROTEIN-RELATED"/>
    <property type="match status" value="1"/>
</dbReference>
<dbReference type="InterPro" id="IPR011467">
    <property type="entry name" value="DUF1573"/>
</dbReference>
<dbReference type="RefSeq" id="WP_126446478.1">
    <property type="nucleotide sequence ID" value="NZ_CP034549.1"/>
</dbReference>
<sequence>MKRLVLIVAAATATLFTSCNESASAKIDEANLTAAAQRDAVKQDYPEMTFDETSYDFGTVTEGTVVEHEYTFTNTGSSPLVIVNAKGSCGCTVPTWTKEPVAPGEKGMMLVKFNTSGKPDAQTKTVTIKTNTKSGQESITINGFVTPRGQAATPNA</sequence>
<dbReference type="PANTHER" id="PTHR37833:SF1">
    <property type="entry name" value="SIGNAL PEPTIDE PROTEIN"/>
    <property type="match status" value="1"/>
</dbReference>
<dbReference type="AlphaFoldDB" id="A0A3S9MX70"/>
<evidence type="ECO:0000256" key="1">
    <source>
        <dbReference type="SAM" id="SignalP"/>
    </source>
</evidence>
<dbReference type="EMBL" id="CP034549">
    <property type="protein sequence ID" value="AZQ43738.1"/>
    <property type="molecule type" value="Genomic_DNA"/>
</dbReference>
<feature type="chain" id="PRO_5019564421" evidence="1">
    <location>
        <begin position="24"/>
        <end position="156"/>
    </location>
</feature>
<gene>
    <name evidence="2" type="ORF">EJ995_05655</name>
</gene>
<feature type="signal peptide" evidence="1">
    <location>
        <begin position="1"/>
        <end position="23"/>
    </location>
</feature>
<dbReference type="KEGG" id="noj:EJ995_05655"/>
<evidence type="ECO:0000313" key="2">
    <source>
        <dbReference type="EMBL" id="AZQ43738.1"/>
    </source>
</evidence>
<dbReference type="Proteomes" id="UP000279600">
    <property type="component" value="Chromosome"/>
</dbReference>